<evidence type="ECO:0000313" key="1">
    <source>
        <dbReference type="EMBL" id="GJJ09169.1"/>
    </source>
</evidence>
<keyword evidence="2" id="KW-1185">Reference proteome</keyword>
<protein>
    <submittedName>
        <fullName evidence="1">Uncharacterized protein</fullName>
    </submittedName>
</protein>
<evidence type="ECO:0000313" key="2">
    <source>
        <dbReference type="Proteomes" id="UP001050691"/>
    </source>
</evidence>
<dbReference type="SUPFAM" id="SSF47807">
    <property type="entry name" value="5' to 3' exonuclease, C-terminal subdomain"/>
    <property type="match status" value="1"/>
</dbReference>
<dbReference type="Proteomes" id="UP001050691">
    <property type="component" value="Unassembled WGS sequence"/>
</dbReference>
<comment type="caution">
    <text evidence="1">The sequence shown here is derived from an EMBL/GenBank/DDBJ whole genome shotgun (WGS) entry which is preliminary data.</text>
</comment>
<accession>A0AAV5A7E6</accession>
<dbReference type="EMBL" id="BPWL01000004">
    <property type="protein sequence ID" value="GJJ09169.1"/>
    <property type="molecule type" value="Genomic_DNA"/>
</dbReference>
<gene>
    <name evidence="1" type="ORF">Clacol_003391</name>
</gene>
<reference evidence="1" key="1">
    <citation type="submission" date="2021-10" db="EMBL/GenBank/DDBJ databases">
        <title>De novo Genome Assembly of Clathrus columnatus (Basidiomycota, Fungi) Using Illumina and Nanopore Sequence Data.</title>
        <authorList>
            <person name="Ogiso-Tanaka E."/>
            <person name="Itagaki H."/>
            <person name="Hosoya T."/>
            <person name="Hosaka K."/>
        </authorList>
    </citation>
    <scope>NUCLEOTIDE SEQUENCE</scope>
    <source>
        <strain evidence="1">MO-923</strain>
    </source>
</reference>
<organism evidence="1 2">
    <name type="scientific">Clathrus columnatus</name>
    <dbReference type="NCBI Taxonomy" id="1419009"/>
    <lineage>
        <taxon>Eukaryota</taxon>
        <taxon>Fungi</taxon>
        <taxon>Dikarya</taxon>
        <taxon>Basidiomycota</taxon>
        <taxon>Agaricomycotina</taxon>
        <taxon>Agaricomycetes</taxon>
        <taxon>Phallomycetidae</taxon>
        <taxon>Phallales</taxon>
        <taxon>Clathraceae</taxon>
        <taxon>Clathrus</taxon>
    </lineage>
</organism>
<name>A0AAV5A7E6_9AGAM</name>
<dbReference type="AlphaFoldDB" id="A0AAV5A7E6"/>
<sequence length="291" mass="33109">METLDVYTIQTLKESSFSCEELLFIALLHGGDYDLGLTGCGITTAVNLKQVGFGKHLVQAWNNRHNSLSEWIEFLSVWRSNVKNELMSNVSGNSGQVNRTAANSITYKFPRYEVLAAYLDPEQFDDYELQYISQRLWKTKINLLKLVVACLNQFQWSTRSKILTTFQSLVWPGAVMRLLLDVTMKMDAGIQMELAFTIIPVGRKPKTQINCVSIQICTASFIQAMEDGLSQVQLLYSDTITFHWEIAANDMIINPDGNDNLQCFWIPHSIIASMCSQHKYLNNMSQQNVQL</sequence>
<dbReference type="InterPro" id="IPR036279">
    <property type="entry name" value="5-3_exonuclease_C_sf"/>
</dbReference>
<proteinExistence type="predicted"/>